<sequence length="119" mass="12889">MKKYIAAIALIMSAGSAFASSQAHFGDAQSCTGTATNNHTGAVAPFKAYSGEHAPNQFMIIDPVRHYSFMSPVMSRDPRTGGYIGTADGAVYRANYLPYKDMFDIISDGYTFSLVCVRK</sequence>
<organism evidence="1 2">
    <name type="scientific">Pseudomonas phage tabernarius</name>
    <dbReference type="NCBI Taxonomy" id="2048978"/>
    <lineage>
        <taxon>Viruses</taxon>
        <taxon>Duplodnaviria</taxon>
        <taxon>Heunggongvirae</taxon>
        <taxon>Uroviricota</taxon>
        <taxon>Caudoviricetes</taxon>
        <taxon>Lindbergviridae</taxon>
        <taxon>Tabernariusvirus</taxon>
        <taxon>Tabernariusvirus tabernarius</taxon>
    </lineage>
</organism>
<dbReference type="EMBL" id="MG018926">
    <property type="protein sequence ID" value="ATW57877.1"/>
    <property type="molecule type" value="Genomic_DNA"/>
</dbReference>
<dbReference type="Proteomes" id="UP000241090">
    <property type="component" value="Segment"/>
</dbReference>
<keyword evidence="2" id="KW-1185">Reference proteome</keyword>
<name>A0A2H4P6S4_9CAUD</name>
<evidence type="ECO:0000313" key="1">
    <source>
        <dbReference type="EMBL" id="ATW57877.1"/>
    </source>
</evidence>
<proteinExistence type="predicted"/>
<evidence type="ECO:0000313" key="2">
    <source>
        <dbReference type="Proteomes" id="UP000241090"/>
    </source>
</evidence>
<protein>
    <submittedName>
        <fullName evidence="1">Uncharacterized protein</fullName>
    </submittedName>
</protein>
<accession>A0A2H4P6S4</accession>
<reference evidence="1 2" key="1">
    <citation type="submission" date="2017-09" db="EMBL/GenBank/DDBJ databases">
        <authorList>
            <person name="Ehlers B."/>
            <person name="Leendertz F.H."/>
        </authorList>
    </citation>
    <scope>NUCLEOTIDE SEQUENCE [LARGE SCALE GENOMIC DNA]</scope>
</reference>
<gene>
    <name evidence="1" type="ORF">CNR33_00031</name>
</gene>